<dbReference type="GO" id="GO:0019432">
    <property type="term" value="P:triglyceride biosynthetic process"/>
    <property type="evidence" value="ECO:0007669"/>
    <property type="project" value="UniProtKB-UniPathway"/>
</dbReference>
<evidence type="ECO:0000256" key="3">
    <source>
        <dbReference type="ARBA" id="ARBA00009587"/>
    </source>
</evidence>
<dbReference type="EC" id="2.3.1.20" evidence="4"/>
<accession>A0A385Z2Z3</accession>
<evidence type="ECO:0000259" key="13">
    <source>
        <dbReference type="Pfam" id="PF06974"/>
    </source>
</evidence>
<dbReference type="GO" id="GO:0071731">
    <property type="term" value="P:response to nitric oxide"/>
    <property type="evidence" value="ECO:0007669"/>
    <property type="project" value="TreeGrafter"/>
</dbReference>
<evidence type="ECO:0000256" key="11">
    <source>
        <dbReference type="SAM" id="MobiDB-lite"/>
    </source>
</evidence>
<dbReference type="GO" id="GO:0005886">
    <property type="term" value="C:plasma membrane"/>
    <property type="evidence" value="ECO:0007669"/>
    <property type="project" value="TreeGrafter"/>
</dbReference>
<evidence type="ECO:0000313" key="15">
    <source>
        <dbReference type="Proteomes" id="UP000265560"/>
    </source>
</evidence>
<dbReference type="GO" id="GO:0001666">
    <property type="term" value="P:response to hypoxia"/>
    <property type="evidence" value="ECO:0007669"/>
    <property type="project" value="TreeGrafter"/>
</dbReference>
<evidence type="ECO:0000259" key="12">
    <source>
        <dbReference type="Pfam" id="PF03007"/>
    </source>
</evidence>
<dbReference type="UniPathway" id="UPA00282"/>
<dbReference type="InterPro" id="IPR009721">
    <property type="entry name" value="O-acyltransferase_WSD1_C"/>
</dbReference>
<evidence type="ECO:0000256" key="10">
    <source>
        <dbReference type="ARBA" id="ARBA00048109"/>
    </source>
</evidence>
<dbReference type="InterPro" id="IPR014292">
    <property type="entry name" value="Acyl_transf_WS/DGAT"/>
</dbReference>
<comment type="similarity">
    <text evidence="3">Belongs to the long-chain O-acyltransferase family.</text>
</comment>
<dbReference type="OrthoDB" id="9810950at2"/>
<dbReference type="KEGG" id="pcav:D3880_12635"/>
<comment type="catalytic activity">
    <reaction evidence="10">
        <text>an acyl-CoA + a 1,2-diacyl-sn-glycerol = a triacyl-sn-glycerol + CoA</text>
        <dbReference type="Rhea" id="RHEA:10868"/>
        <dbReference type="ChEBI" id="CHEBI:17815"/>
        <dbReference type="ChEBI" id="CHEBI:57287"/>
        <dbReference type="ChEBI" id="CHEBI:58342"/>
        <dbReference type="ChEBI" id="CHEBI:64615"/>
        <dbReference type="EC" id="2.3.1.20"/>
    </reaction>
</comment>
<reference evidence="15" key="1">
    <citation type="submission" date="2018-09" db="EMBL/GenBank/DDBJ databases">
        <authorList>
            <person name="Zhu H."/>
        </authorList>
    </citation>
    <scope>NUCLEOTIDE SEQUENCE [LARGE SCALE GENOMIC DNA]</scope>
    <source>
        <strain evidence="15">K2W31S-8</strain>
    </source>
</reference>
<dbReference type="GO" id="GO:0051701">
    <property type="term" value="P:biological process involved in interaction with host"/>
    <property type="evidence" value="ECO:0007669"/>
    <property type="project" value="TreeGrafter"/>
</dbReference>
<keyword evidence="9 14" id="KW-0012">Acyltransferase</keyword>
<proteinExistence type="inferred from homology"/>
<gene>
    <name evidence="14" type="ORF">D3880_12635</name>
</gene>
<keyword evidence="15" id="KW-1185">Reference proteome</keyword>
<comment type="pathway">
    <text evidence="1">Glycerolipid metabolism; triacylglycerol biosynthesis.</text>
</comment>
<sequence>MKQLSPLDAQFFYSEASHQPMVIGGLWLCDQSSAPNGLVRHKDILKYISNRLSSSSLFRRKLQHAPLRLDDPYWVEDKNFDLEYHIRHVGLPQPGDWRQLCIFAARAMSRTMDMERAPWEITIIEGLNNVEGIPPGSFALLLRLHHAYVDGKSGVELTTALMSDSPDHDYEQTPQPHYSERLPSHAQMWARTLPRLLGQSARTVRAGASVARKSFQLFGQLKNKAQPDQRYAPSTLFNAPISAHRAYGGMSWNIAELKQIRRCAEGATLNDAIIAIIGGGLRRYLMRRDALPFDQSLVALCPVSIRPEHARRDMGNLISIMLIGMGTDIADPLERLDAAVRQRTQRGGPLAKDVVHELITSLGELVPAPARMLTGWLQNKARFASRLPVINTLITNVPGPTNGTAKKYIAGAELLATYPIVPILDGMGLCHGITGLYGQLFLGVVADREILPDMDLYIDCIQQSTDEYLALCRQQAAVAAAAAEAAAATVVPLEQEKSAAPRKRVNAASQDAEAGKGGPA</sequence>
<comment type="pathway">
    <text evidence="2">Lipid metabolism.</text>
</comment>
<keyword evidence="6 14" id="KW-0808">Transferase</keyword>
<dbReference type="RefSeq" id="WP_119893771.1">
    <property type="nucleotide sequence ID" value="NZ_CP032419.1"/>
</dbReference>
<dbReference type="PANTHER" id="PTHR31650">
    <property type="entry name" value="O-ACYLTRANSFERASE (WSD1-LIKE) FAMILY PROTEIN"/>
    <property type="match status" value="1"/>
</dbReference>
<evidence type="ECO:0000256" key="8">
    <source>
        <dbReference type="ARBA" id="ARBA00023098"/>
    </source>
</evidence>
<dbReference type="PANTHER" id="PTHR31650:SF1">
    <property type="entry name" value="WAX ESTER SYNTHASE_DIACYLGLYCEROL ACYLTRANSFERASE 4-RELATED"/>
    <property type="match status" value="1"/>
</dbReference>
<keyword evidence="7" id="KW-0319">Glycerol metabolism</keyword>
<dbReference type="Pfam" id="PF06974">
    <property type="entry name" value="WS_DGAT_C"/>
    <property type="match status" value="1"/>
</dbReference>
<name>A0A385Z2Z3_9PSED</name>
<organism evidence="14 15">
    <name type="scientific">Pseudomonas cavernae</name>
    <dbReference type="NCBI Taxonomy" id="2320867"/>
    <lineage>
        <taxon>Bacteria</taxon>
        <taxon>Pseudomonadati</taxon>
        <taxon>Pseudomonadota</taxon>
        <taxon>Gammaproteobacteria</taxon>
        <taxon>Pseudomonadales</taxon>
        <taxon>Pseudomonadaceae</taxon>
        <taxon>Pseudomonas</taxon>
    </lineage>
</organism>
<evidence type="ECO:0000313" key="14">
    <source>
        <dbReference type="EMBL" id="AYC33144.1"/>
    </source>
</evidence>
<dbReference type="AlphaFoldDB" id="A0A385Z2Z3"/>
<dbReference type="NCBIfam" id="TIGR02946">
    <property type="entry name" value="acyl_WS_DGAT"/>
    <property type="match status" value="1"/>
</dbReference>
<dbReference type="GO" id="GO:0006071">
    <property type="term" value="P:glycerol metabolic process"/>
    <property type="evidence" value="ECO:0007669"/>
    <property type="project" value="UniProtKB-KW"/>
</dbReference>
<evidence type="ECO:0000256" key="6">
    <source>
        <dbReference type="ARBA" id="ARBA00022679"/>
    </source>
</evidence>
<evidence type="ECO:0000256" key="1">
    <source>
        <dbReference type="ARBA" id="ARBA00004771"/>
    </source>
</evidence>
<evidence type="ECO:0000256" key="2">
    <source>
        <dbReference type="ARBA" id="ARBA00005189"/>
    </source>
</evidence>
<dbReference type="InterPro" id="IPR004255">
    <property type="entry name" value="O-acyltransferase_WSD1_N"/>
</dbReference>
<protein>
    <recommendedName>
        <fullName evidence="4">diacylglycerol O-acyltransferase</fullName>
        <ecNumber evidence="4">2.3.1.20</ecNumber>
    </recommendedName>
</protein>
<dbReference type="GO" id="GO:0004144">
    <property type="term" value="F:diacylglycerol O-acyltransferase activity"/>
    <property type="evidence" value="ECO:0007669"/>
    <property type="project" value="UniProtKB-EC"/>
</dbReference>
<feature type="domain" description="O-acyltransferase WSD1-like N-terminal" evidence="12">
    <location>
        <begin position="4"/>
        <end position="272"/>
    </location>
</feature>
<evidence type="ECO:0000256" key="9">
    <source>
        <dbReference type="ARBA" id="ARBA00023315"/>
    </source>
</evidence>
<dbReference type="EMBL" id="CP032419">
    <property type="protein sequence ID" value="AYC33144.1"/>
    <property type="molecule type" value="Genomic_DNA"/>
</dbReference>
<evidence type="ECO:0000256" key="4">
    <source>
        <dbReference type="ARBA" id="ARBA00013244"/>
    </source>
</evidence>
<feature type="region of interest" description="Disordered" evidence="11">
    <location>
        <begin position="496"/>
        <end position="520"/>
    </location>
</feature>
<dbReference type="Pfam" id="PF03007">
    <property type="entry name" value="WS_DGAT_cat"/>
    <property type="match status" value="1"/>
</dbReference>
<dbReference type="InterPro" id="IPR045034">
    <property type="entry name" value="O-acyltransferase_WSD1-like"/>
</dbReference>
<feature type="domain" description="O-acyltransferase WSD1 C-terminal" evidence="13">
    <location>
        <begin position="314"/>
        <end position="466"/>
    </location>
</feature>
<evidence type="ECO:0000256" key="5">
    <source>
        <dbReference type="ARBA" id="ARBA00022516"/>
    </source>
</evidence>
<keyword evidence="5" id="KW-0444">Lipid biosynthesis</keyword>
<keyword evidence="8" id="KW-0443">Lipid metabolism</keyword>
<evidence type="ECO:0000256" key="7">
    <source>
        <dbReference type="ARBA" id="ARBA00022798"/>
    </source>
</evidence>
<dbReference type="Proteomes" id="UP000265560">
    <property type="component" value="Chromosome"/>
</dbReference>